<reference evidence="2" key="1">
    <citation type="journal article" date="2015" name="PLoS ONE">
        <title>An Insight into the Sialome of the Lone Star Tick, Amblyomma americanum, with a Glimpse on Its Time Dependent Gene Expression.</title>
        <authorList>
            <person name="Karim S."/>
            <person name="Ribeiro J.M."/>
        </authorList>
    </citation>
    <scope>NUCLEOTIDE SEQUENCE</scope>
    <source>
        <tissue evidence="2">Salivary gland</tissue>
    </source>
</reference>
<evidence type="ECO:0000256" key="1">
    <source>
        <dbReference type="SAM" id="Phobius"/>
    </source>
</evidence>
<dbReference type="EMBL" id="GBZX01001006">
    <property type="protein sequence ID" value="JAG91734.1"/>
    <property type="molecule type" value="mRNA"/>
</dbReference>
<protein>
    <submittedName>
        <fullName evidence="2">Uncharacterized protein</fullName>
    </submittedName>
</protein>
<sequence length="106" mass="11427">WTLCFFTVPSLLSPLLHVCNISLGQFFCSLKLSSGVNYVPGCGFPGAIQKAYLSLCVCVCVCVCVCACVRVCARVRACVQAYAAVEKKSVPVQQLCNHCALLCKEE</sequence>
<keyword evidence="1" id="KW-1133">Transmembrane helix</keyword>
<feature type="transmembrane region" description="Helical" evidence="1">
    <location>
        <begin position="51"/>
        <end position="73"/>
    </location>
</feature>
<keyword evidence="1" id="KW-0472">Membrane</keyword>
<evidence type="ECO:0000313" key="2">
    <source>
        <dbReference type="EMBL" id="JAG91734.1"/>
    </source>
</evidence>
<proteinExistence type="evidence at transcript level"/>
<name>A0A0C9S3K2_AMBAM</name>
<organism evidence="2">
    <name type="scientific">Amblyomma americanum</name>
    <name type="common">Lone star tick</name>
    <dbReference type="NCBI Taxonomy" id="6943"/>
    <lineage>
        <taxon>Eukaryota</taxon>
        <taxon>Metazoa</taxon>
        <taxon>Ecdysozoa</taxon>
        <taxon>Arthropoda</taxon>
        <taxon>Chelicerata</taxon>
        <taxon>Arachnida</taxon>
        <taxon>Acari</taxon>
        <taxon>Parasitiformes</taxon>
        <taxon>Ixodida</taxon>
        <taxon>Ixodoidea</taxon>
        <taxon>Ixodidae</taxon>
        <taxon>Amblyomminae</taxon>
        <taxon>Amblyomma</taxon>
    </lineage>
</organism>
<accession>A0A0C9S3K2</accession>
<keyword evidence="1" id="KW-0812">Transmembrane</keyword>
<feature type="non-terminal residue" evidence="2">
    <location>
        <position position="1"/>
    </location>
</feature>
<dbReference type="AlphaFoldDB" id="A0A0C9S3K2"/>